<evidence type="ECO:0000256" key="1">
    <source>
        <dbReference type="SAM" id="SignalP"/>
    </source>
</evidence>
<dbReference type="InterPro" id="IPR000914">
    <property type="entry name" value="SBP_5_dom"/>
</dbReference>
<dbReference type="GO" id="GO:0042597">
    <property type="term" value="C:periplasmic space"/>
    <property type="evidence" value="ECO:0007669"/>
    <property type="project" value="UniProtKB-ARBA"/>
</dbReference>
<dbReference type="SUPFAM" id="SSF53850">
    <property type="entry name" value="Periplasmic binding protein-like II"/>
    <property type="match status" value="1"/>
</dbReference>
<name>A0A939T4Z9_9ACTN</name>
<feature type="domain" description="Solute-binding protein family 5" evidence="2">
    <location>
        <begin position="93"/>
        <end position="482"/>
    </location>
</feature>
<dbReference type="CDD" id="cd08506">
    <property type="entry name" value="PBP2_clavulanate_OppA2"/>
    <property type="match status" value="1"/>
</dbReference>
<dbReference type="EMBL" id="JAGEOJ010000002">
    <property type="protein sequence ID" value="MBO2446497.1"/>
    <property type="molecule type" value="Genomic_DNA"/>
</dbReference>
<dbReference type="Proteomes" id="UP000669179">
    <property type="component" value="Unassembled WGS sequence"/>
</dbReference>
<feature type="chain" id="PRO_5037645588" evidence="1">
    <location>
        <begin position="23"/>
        <end position="570"/>
    </location>
</feature>
<dbReference type="PROSITE" id="PS51257">
    <property type="entry name" value="PROKAR_LIPOPROTEIN"/>
    <property type="match status" value="1"/>
</dbReference>
<dbReference type="PANTHER" id="PTHR30290">
    <property type="entry name" value="PERIPLASMIC BINDING COMPONENT OF ABC TRANSPORTER"/>
    <property type="match status" value="1"/>
</dbReference>
<dbReference type="Pfam" id="PF00496">
    <property type="entry name" value="SBP_bac_5"/>
    <property type="match status" value="1"/>
</dbReference>
<dbReference type="GO" id="GO:0043190">
    <property type="term" value="C:ATP-binding cassette (ABC) transporter complex"/>
    <property type="evidence" value="ECO:0007669"/>
    <property type="project" value="InterPro"/>
</dbReference>
<dbReference type="Gene3D" id="3.40.190.10">
    <property type="entry name" value="Periplasmic binding protein-like II"/>
    <property type="match status" value="1"/>
</dbReference>
<accession>A0A939T4Z9</accession>
<dbReference type="InterPro" id="IPR030678">
    <property type="entry name" value="Peptide/Ni-bd"/>
</dbReference>
<keyword evidence="4" id="KW-1185">Reference proteome</keyword>
<proteinExistence type="predicted"/>
<dbReference type="Gene3D" id="3.10.105.10">
    <property type="entry name" value="Dipeptide-binding Protein, Domain 3"/>
    <property type="match status" value="1"/>
</dbReference>
<dbReference type="GO" id="GO:1904680">
    <property type="term" value="F:peptide transmembrane transporter activity"/>
    <property type="evidence" value="ECO:0007669"/>
    <property type="project" value="TreeGrafter"/>
</dbReference>
<protein>
    <submittedName>
        <fullName evidence="3">ABC transporter substrate-binding protein</fullName>
    </submittedName>
</protein>
<reference evidence="3" key="1">
    <citation type="submission" date="2021-03" db="EMBL/GenBank/DDBJ databases">
        <authorList>
            <person name="Kanchanasin P."/>
            <person name="Saeng-In P."/>
            <person name="Phongsopitanun W."/>
            <person name="Yuki M."/>
            <person name="Kudo T."/>
            <person name="Ohkuma M."/>
            <person name="Tanasupawat S."/>
        </authorList>
    </citation>
    <scope>NUCLEOTIDE SEQUENCE</scope>
    <source>
        <strain evidence="3">GKU 128</strain>
    </source>
</reference>
<organism evidence="3 4">
    <name type="scientific">Actinomadura barringtoniae</name>
    <dbReference type="NCBI Taxonomy" id="1427535"/>
    <lineage>
        <taxon>Bacteria</taxon>
        <taxon>Bacillati</taxon>
        <taxon>Actinomycetota</taxon>
        <taxon>Actinomycetes</taxon>
        <taxon>Streptosporangiales</taxon>
        <taxon>Thermomonosporaceae</taxon>
        <taxon>Actinomadura</taxon>
    </lineage>
</organism>
<feature type="signal peptide" evidence="1">
    <location>
        <begin position="1"/>
        <end position="22"/>
    </location>
</feature>
<evidence type="ECO:0000313" key="3">
    <source>
        <dbReference type="EMBL" id="MBO2446497.1"/>
    </source>
</evidence>
<dbReference type="AlphaFoldDB" id="A0A939T4Z9"/>
<gene>
    <name evidence="3" type="ORF">J4573_05310</name>
</gene>
<sequence length="570" mass="60556">MSLRPTLLLGAALLAITSTAAACGGDDSGSGGSSSAAFDPKTCQGGTLTVLNQSGLAKFDPATLYTSGGGALPTLVYRTLTTRQRVAGEAGTKPVPDLATDLGTPSDDAKTWKYTLRDGLKFDDGTPITSKDVKYGIERSFSPDLPGGAPYLHDWLVDAADYKGPYKGGADLKSIETPDDKTIVFKLRQPHGDFPYLATATQFAPVPKAKDTGTKYQNAPVSSGPYKVEKYELGKKLVLVRNTYWSRAVDTQRLACPDRIEVTAGLDTAVINQRLASSAGADSRAITTDTSAGPQQLAQLAGDPALAKRVSRGIFGETKYIAFDTTKKPFNDIRVRQAVAYAVNRQSVVNAVGGSALASPATTFLPEGKAFGQQPYDYFPAGESGNAAKAKELLAQAGYPNGLKTDLAFPNWDSDLYGPKVAAAVQDALKQAGITVNPKSYSEEDYRTITGKPATQPALSLQSWGADWPAGGPFLIPIYDGRQILKDGGNYNLAQLNDPAVNKEIDAINKITDLAQAAPRWGALDATVGKQATLVPLIHPKTVALFGKSVKNTYTDEWRGWYDVSSVSVK</sequence>
<comment type="caution">
    <text evidence="3">The sequence shown here is derived from an EMBL/GenBank/DDBJ whole genome shotgun (WGS) entry which is preliminary data.</text>
</comment>
<evidence type="ECO:0000313" key="4">
    <source>
        <dbReference type="Proteomes" id="UP000669179"/>
    </source>
</evidence>
<evidence type="ECO:0000259" key="2">
    <source>
        <dbReference type="Pfam" id="PF00496"/>
    </source>
</evidence>
<dbReference type="InterPro" id="IPR039424">
    <property type="entry name" value="SBP_5"/>
</dbReference>
<dbReference type="RefSeq" id="WP_208254097.1">
    <property type="nucleotide sequence ID" value="NZ_JAGEOJ010000002.1"/>
</dbReference>
<dbReference type="PIRSF" id="PIRSF002741">
    <property type="entry name" value="MppA"/>
    <property type="match status" value="1"/>
</dbReference>
<dbReference type="PANTHER" id="PTHR30290:SF83">
    <property type="entry name" value="ABC TRANSPORTER SUBSTRATE-BINDING PROTEIN"/>
    <property type="match status" value="1"/>
</dbReference>
<dbReference type="GO" id="GO:0015833">
    <property type="term" value="P:peptide transport"/>
    <property type="evidence" value="ECO:0007669"/>
    <property type="project" value="TreeGrafter"/>
</dbReference>
<keyword evidence="1" id="KW-0732">Signal</keyword>